<dbReference type="EMBL" id="BMAT01006617">
    <property type="protein sequence ID" value="GFS16570.1"/>
    <property type="molecule type" value="Genomic_DNA"/>
</dbReference>
<gene>
    <name evidence="1" type="ORF">ElyMa_003217900</name>
</gene>
<evidence type="ECO:0000313" key="1">
    <source>
        <dbReference type="EMBL" id="GFS16570.1"/>
    </source>
</evidence>
<dbReference type="AlphaFoldDB" id="A0AAV4J2R8"/>
<proteinExistence type="predicted"/>
<protein>
    <submittedName>
        <fullName evidence="1">Uncharacterized protein</fullName>
    </submittedName>
</protein>
<accession>A0AAV4J2R8</accession>
<evidence type="ECO:0000313" key="2">
    <source>
        <dbReference type="Proteomes" id="UP000762676"/>
    </source>
</evidence>
<dbReference type="Proteomes" id="UP000762676">
    <property type="component" value="Unassembled WGS sequence"/>
</dbReference>
<organism evidence="1 2">
    <name type="scientific">Elysia marginata</name>
    <dbReference type="NCBI Taxonomy" id="1093978"/>
    <lineage>
        <taxon>Eukaryota</taxon>
        <taxon>Metazoa</taxon>
        <taxon>Spiralia</taxon>
        <taxon>Lophotrochozoa</taxon>
        <taxon>Mollusca</taxon>
        <taxon>Gastropoda</taxon>
        <taxon>Heterobranchia</taxon>
        <taxon>Euthyneura</taxon>
        <taxon>Panpulmonata</taxon>
        <taxon>Sacoglossa</taxon>
        <taxon>Placobranchoidea</taxon>
        <taxon>Plakobranchidae</taxon>
        <taxon>Elysia</taxon>
    </lineage>
</organism>
<sequence>MNPLVKDSAGQGFSGLRIQWVKDSLGSRIQWVKDSLNLFPIANWIHVTAAANRDRFPGIYILVHTWKEESRVTAKFVLRPRTLCAWCASSPATKKKSDWDTVEKNHRLIIGASMIRRSHLLYFLGCWAGYVPDAVFSRPKSGPTPALRPTVRP</sequence>
<name>A0AAV4J2R8_9GAST</name>
<keyword evidence="2" id="KW-1185">Reference proteome</keyword>
<reference evidence="1 2" key="1">
    <citation type="journal article" date="2021" name="Elife">
        <title>Chloroplast acquisition without the gene transfer in kleptoplastic sea slugs, Plakobranchus ocellatus.</title>
        <authorList>
            <person name="Maeda T."/>
            <person name="Takahashi S."/>
            <person name="Yoshida T."/>
            <person name="Shimamura S."/>
            <person name="Takaki Y."/>
            <person name="Nagai Y."/>
            <person name="Toyoda A."/>
            <person name="Suzuki Y."/>
            <person name="Arimoto A."/>
            <person name="Ishii H."/>
            <person name="Satoh N."/>
            <person name="Nishiyama T."/>
            <person name="Hasebe M."/>
            <person name="Maruyama T."/>
            <person name="Minagawa J."/>
            <person name="Obokata J."/>
            <person name="Shigenobu S."/>
        </authorList>
    </citation>
    <scope>NUCLEOTIDE SEQUENCE [LARGE SCALE GENOMIC DNA]</scope>
</reference>
<comment type="caution">
    <text evidence="1">The sequence shown here is derived from an EMBL/GenBank/DDBJ whole genome shotgun (WGS) entry which is preliminary data.</text>
</comment>